<evidence type="ECO:0000313" key="2">
    <source>
        <dbReference type="EMBL" id="KAF7357244.1"/>
    </source>
</evidence>
<protein>
    <submittedName>
        <fullName evidence="2">Uncharacterized protein</fullName>
    </submittedName>
</protein>
<proteinExistence type="predicted"/>
<accession>A0A8H6YFC3</accession>
<keyword evidence="3" id="KW-1185">Reference proteome</keyword>
<gene>
    <name evidence="2" type="ORF">MSAN_01319400</name>
</gene>
<evidence type="ECO:0000313" key="3">
    <source>
        <dbReference type="Proteomes" id="UP000623467"/>
    </source>
</evidence>
<dbReference type="EMBL" id="JACAZH010000010">
    <property type="protein sequence ID" value="KAF7357244.1"/>
    <property type="molecule type" value="Genomic_DNA"/>
</dbReference>
<name>A0A8H6YFC3_9AGAR</name>
<dbReference type="AlphaFoldDB" id="A0A8H6YFC3"/>
<evidence type="ECO:0000256" key="1">
    <source>
        <dbReference type="SAM" id="MobiDB-lite"/>
    </source>
</evidence>
<organism evidence="2 3">
    <name type="scientific">Mycena sanguinolenta</name>
    <dbReference type="NCBI Taxonomy" id="230812"/>
    <lineage>
        <taxon>Eukaryota</taxon>
        <taxon>Fungi</taxon>
        <taxon>Dikarya</taxon>
        <taxon>Basidiomycota</taxon>
        <taxon>Agaricomycotina</taxon>
        <taxon>Agaricomycetes</taxon>
        <taxon>Agaricomycetidae</taxon>
        <taxon>Agaricales</taxon>
        <taxon>Marasmiineae</taxon>
        <taxon>Mycenaceae</taxon>
        <taxon>Mycena</taxon>
    </lineage>
</organism>
<feature type="region of interest" description="Disordered" evidence="1">
    <location>
        <begin position="17"/>
        <end position="37"/>
    </location>
</feature>
<feature type="compositionally biased region" description="Basic and acidic residues" evidence="1">
    <location>
        <begin position="18"/>
        <end position="37"/>
    </location>
</feature>
<comment type="caution">
    <text evidence="2">The sequence shown here is derived from an EMBL/GenBank/DDBJ whole genome shotgun (WGS) entry which is preliminary data.</text>
</comment>
<sequence>MFLHKIQNVVPFLRRRRSATEPRADKVKASSSKTDPRVAEMERMAAEMHALQRQQEQQHDTNMQMLRALMATGLPFINAPMASATVTGSSSSSTTMPLNFNLVFNDPSGRAGAPVQVLTPMETSFTTDESGGYSIRAVLRSNGPNPISVNMEETFRRHV</sequence>
<reference evidence="2" key="1">
    <citation type="submission" date="2020-05" db="EMBL/GenBank/DDBJ databases">
        <title>Mycena genomes resolve the evolution of fungal bioluminescence.</title>
        <authorList>
            <person name="Tsai I.J."/>
        </authorList>
    </citation>
    <scope>NUCLEOTIDE SEQUENCE</scope>
    <source>
        <strain evidence="2">160909Yilan</strain>
    </source>
</reference>
<dbReference type="Proteomes" id="UP000623467">
    <property type="component" value="Unassembled WGS sequence"/>
</dbReference>